<evidence type="ECO:0000313" key="1">
    <source>
        <dbReference type="EMBL" id="APD19793.1"/>
    </source>
</evidence>
<dbReference type="EMBL" id="KX827368">
    <property type="protein sequence ID" value="APD19793.1"/>
    <property type="molecule type" value="Genomic_DNA"/>
</dbReference>
<name>A0A1J0MFH1_9CAUD</name>
<proteinExistence type="predicted"/>
<sequence length="53" mass="6668">MFEIMSERDALLEEKNQNDDWWHELDFWLNKRKSESKQIDIDRVLNFIEDLKR</sequence>
<gene>
    <name evidence="1" type="ORF">SpT5_045</name>
</gene>
<organism evidence="1 2">
    <name type="scientific">Staphylococcus phage SpT5</name>
    <dbReference type="NCBI Taxonomy" id="1913448"/>
    <lineage>
        <taxon>Viruses</taxon>
        <taxon>Duplodnaviria</taxon>
        <taxon>Heunggongvirae</taxon>
        <taxon>Uroviricota</taxon>
        <taxon>Caudoviricetes</taxon>
        <taxon>Coventryvirus</taxon>
        <taxon>Coventryvirus SN8</taxon>
    </lineage>
</organism>
<reference evidence="1 2" key="1">
    <citation type="submission" date="2016-09" db="EMBL/GenBank/DDBJ databases">
        <title>Whole-genome sequencing of Staphylococcus pseudintermedius phages.</title>
        <authorList>
            <person name="Breteau M."/>
            <person name="Kot W."/>
            <person name="Vogensen F.K."/>
            <person name="Moodley A."/>
            <person name="Wellington E.M.H."/>
            <person name="Hodgson D.A."/>
        </authorList>
    </citation>
    <scope>NUCLEOTIDE SEQUENCE [LARGE SCALE GENOMIC DNA]</scope>
</reference>
<protein>
    <submittedName>
        <fullName evidence="1">Uncharacterized protein</fullName>
    </submittedName>
</protein>
<dbReference type="Proteomes" id="UP000221331">
    <property type="component" value="Segment"/>
</dbReference>
<accession>A0A1J0MFH1</accession>
<evidence type="ECO:0000313" key="2">
    <source>
        <dbReference type="Proteomes" id="UP000221331"/>
    </source>
</evidence>